<feature type="compositionally biased region" description="Basic and acidic residues" evidence="1">
    <location>
        <begin position="1"/>
        <end position="10"/>
    </location>
</feature>
<protein>
    <submittedName>
        <fullName evidence="2">Uncharacterized protein</fullName>
    </submittedName>
</protein>
<comment type="caution">
    <text evidence="2">The sequence shown here is derived from an EMBL/GenBank/DDBJ whole genome shotgun (WGS) entry which is preliminary data.</text>
</comment>
<reference evidence="2 3" key="1">
    <citation type="submission" date="2019-12" db="EMBL/GenBank/DDBJ databases">
        <title>Whole genome shotgun sequence of Streptomyces caniferus NBRC 15389.</title>
        <authorList>
            <person name="Ichikawa N."/>
            <person name="Kimura A."/>
            <person name="Kitahashi Y."/>
            <person name="Komaki H."/>
            <person name="Tamura T."/>
        </authorList>
    </citation>
    <scope>NUCLEOTIDE SEQUENCE [LARGE SCALE GENOMIC DNA]</scope>
    <source>
        <strain evidence="2 3">NBRC 15389</strain>
    </source>
</reference>
<accession>A0A640S7T2</accession>
<feature type="region of interest" description="Disordered" evidence="1">
    <location>
        <begin position="1"/>
        <end position="46"/>
    </location>
</feature>
<name>A0A640S7T2_9ACTN</name>
<evidence type="ECO:0000256" key="1">
    <source>
        <dbReference type="SAM" id="MobiDB-lite"/>
    </source>
</evidence>
<gene>
    <name evidence="2" type="ORF">Scani_19330</name>
</gene>
<sequence>MGDWRPEDVLPPRAAWRTIRSGGNEGGGGAEGEGETAVEPAVTVRRDRPDLAESCDDAPADMFLEVWQWWTGSLSTPDRPHGHPNFPRRDLLRYVEDPNPRMRQLALEEPDSTAELVGRAEPAARTRGLPGQAFVGLRQGQAILRQGNTPTREGVRP</sequence>
<dbReference type="AlphaFoldDB" id="A0A640S7T2"/>
<evidence type="ECO:0000313" key="3">
    <source>
        <dbReference type="Proteomes" id="UP000435837"/>
    </source>
</evidence>
<dbReference type="Proteomes" id="UP000435837">
    <property type="component" value="Unassembled WGS sequence"/>
</dbReference>
<dbReference type="EMBL" id="BLIN01000003">
    <property type="protein sequence ID" value="GFE05665.1"/>
    <property type="molecule type" value="Genomic_DNA"/>
</dbReference>
<organism evidence="2 3">
    <name type="scientific">Streptomyces caniferus</name>
    <dbReference type="NCBI Taxonomy" id="285557"/>
    <lineage>
        <taxon>Bacteria</taxon>
        <taxon>Bacillati</taxon>
        <taxon>Actinomycetota</taxon>
        <taxon>Actinomycetes</taxon>
        <taxon>Kitasatosporales</taxon>
        <taxon>Streptomycetaceae</taxon>
        <taxon>Streptomyces</taxon>
    </lineage>
</organism>
<evidence type="ECO:0000313" key="2">
    <source>
        <dbReference type="EMBL" id="GFE05665.1"/>
    </source>
</evidence>
<proteinExistence type="predicted"/>
<feature type="region of interest" description="Disordered" evidence="1">
    <location>
        <begin position="110"/>
        <end position="129"/>
    </location>
</feature>